<dbReference type="Gene3D" id="3.40.80.10">
    <property type="entry name" value="Peptidoglycan recognition protein-like"/>
    <property type="match status" value="1"/>
</dbReference>
<protein>
    <submittedName>
        <fullName evidence="4">Uncharacterized protein</fullName>
    </submittedName>
</protein>
<proteinExistence type="predicted"/>
<keyword evidence="1" id="KW-0399">Innate immunity</keyword>
<keyword evidence="3" id="KW-0732">Signal</keyword>
<evidence type="ECO:0000256" key="1">
    <source>
        <dbReference type="ARBA" id="ARBA00022588"/>
    </source>
</evidence>
<feature type="chain" id="PRO_5008585116" evidence="3">
    <location>
        <begin position="39"/>
        <end position="139"/>
    </location>
</feature>
<keyword evidence="2" id="KW-0391">Immunity</keyword>
<sequence>AFSRIIGFLVHTETHQAHTVFLCCSLLLLYSSSAIGYAEDTHEFSFATYAKIPNFVERNGWGAVPPKVYPKLEKLSLPVAFVVLSYFIPSITDDVLALQVIQRNHMDAGLPDIQSNFLIGRNGTIYVGRGWKIKPARSL</sequence>
<feature type="non-terminal residue" evidence="4">
    <location>
        <position position="139"/>
    </location>
</feature>
<dbReference type="AlphaFoldDB" id="A0A1B6IDP3"/>
<gene>
    <name evidence="4" type="ORF">g.2031</name>
</gene>
<dbReference type="GO" id="GO:0045087">
    <property type="term" value="P:innate immune response"/>
    <property type="evidence" value="ECO:0007669"/>
    <property type="project" value="UniProtKB-KW"/>
</dbReference>
<dbReference type="SUPFAM" id="SSF55846">
    <property type="entry name" value="N-acetylmuramoyl-L-alanine amidase-like"/>
    <property type="match status" value="1"/>
</dbReference>
<dbReference type="PANTHER" id="PTHR11022:SF76">
    <property type="entry name" value="PEPTIDOGLYCAN-RECOGNITION PROTEIN LA"/>
    <property type="match status" value="1"/>
</dbReference>
<feature type="non-terminal residue" evidence="4">
    <location>
        <position position="1"/>
    </location>
</feature>
<dbReference type="PANTHER" id="PTHR11022">
    <property type="entry name" value="PEPTIDOGLYCAN RECOGNITION PROTEIN"/>
    <property type="match status" value="1"/>
</dbReference>
<name>A0A1B6IDP3_9HEMI</name>
<evidence type="ECO:0000313" key="4">
    <source>
        <dbReference type="EMBL" id="JAS85003.1"/>
    </source>
</evidence>
<evidence type="ECO:0000256" key="3">
    <source>
        <dbReference type="SAM" id="SignalP"/>
    </source>
</evidence>
<accession>A0A1B6IDP3</accession>
<dbReference type="GO" id="GO:0009253">
    <property type="term" value="P:peptidoglycan catabolic process"/>
    <property type="evidence" value="ECO:0007669"/>
    <property type="project" value="InterPro"/>
</dbReference>
<organism evidence="4">
    <name type="scientific">Homalodisca liturata</name>
    <dbReference type="NCBI Taxonomy" id="320908"/>
    <lineage>
        <taxon>Eukaryota</taxon>
        <taxon>Metazoa</taxon>
        <taxon>Ecdysozoa</taxon>
        <taxon>Arthropoda</taxon>
        <taxon>Hexapoda</taxon>
        <taxon>Insecta</taxon>
        <taxon>Pterygota</taxon>
        <taxon>Neoptera</taxon>
        <taxon>Paraneoptera</taxon>
        <taxon>Hemiptera</taxon>
        <taxon>Auchenorrhyncha</taxon>
        <taxon>Membracoidea</taxon>
        <taxon>Cicadellidae</taxon>
        <taxon>Cicadellinae</taxon>
        <taxon>Proconiini</taxon>
        <taxon>Homalodisca</taxon>
    </lineage>
</organism>
<reference evidence="4" key="1">
    <citation type="submission" date="2015-11" db="EMBL/GenBank/DDBJ databases">
        <title>De novo transcriptome assembly of four potential Pierce s Disease insect vectors from Arizona vineyards.</title>
        <authorList>
            <person name="Tassone E.E."/>
        </authorList>
    </citation>
    <scope>NUCLEOTIDE SEQUENCE</scope>
</reference>
<feature type="signal peptide" evidence="3">
    <location>
        <begin position="1"/>
        <end position="38"/>
    </location>
</feature>
<dbReference type="InterPro" id="IPR015510">
    <property type="entry name" value="PGRP"/>
</dbReference>
<dbReference type="InterPro" id="IPR036505">
    <property type="entry name" value="Amidase/PGRP_sf"/>
</dbReference>
<evidence type="ECO:0000256" key="2">
    <source>
        <dbReference type="ARBA" id="ARBA00022859"/>
    </source>
</evidence>
<dbReference type="EMBL" id="GECU01022703">
    <property type="protein sequence ID" value="JAS85003.1"/>
    <property type="molecule type" value="Transcribed_RNA"/>
</dbReference>
<dbReference type="GO" id="GO:0008745">
    <property type="term" value="F:N-acetylmuramoyl-L-alanine amidase activity"/>
    <property type="evidence" value="ECO:0007669"/>
    <property type="project" value="InterPro"/>
</dbReference>